<evidence type="ECO:0000313" key="3">
    <source>
        <dbReference type="EMBL" id="CAF0973730.1"/>
    </source>
</evidence>
<keyword evidence="2" id="KW-0732">Signal</keyword>
<keyword evidence="1" id="KW-0472">Membrane</keyword>
<keyword evidence="1" id="KW-1133">Transmembrane helix</keyword>
<feature type="chain" id="PRO_5032418068" description="Thioredoxin domain-containing protein" evidence="2">
    <location>
        <begin position="16"/>
        <end position="308"/>
    </location>
</feature>
<comment type="caution">
    <text evidence="3">The sequence shown here is derived from an EMBL/GenBank/DDBJ whole genome shotgun (WGS) entry which is preliminary data.</text>
</comment>
<dbReference type="InterPro" id="IPR036249">
    <property type="entry name" value="Thioredoxin-like_sf"/>
</dbReference>
<dbReference type="AlphaFoldDB" id="A0A814EX26"/>
<dbReference type="SUPFAM" id="SSF52833">
    <property type="entry name" value="Thioredoxin-like"/>
    <property type="match status" value="2"/>
</dbReference>
<proteinExistence type="predicted"/>
<reference evidence="3" key="1">
    <citation type="submission" date="2021-02" db="EMBL/GenBank/DDBJ databases">
        <authorList>
            <person name="Nowell W R."/>
        </authorList>
    </citation>
    <scope>NUCLEOTIDE SEQUENCE</scope>
</reference>
<organism evidence="3 4">
    <name type="scientific">Adineta ricciae</name>
    <name type="common">Rotifer</name>
    <dbReference type="NCBI Taxonomy" id="249248"/>
    <lineage>
        <taxon>Eukaryota</taxon>
        <taxon>Metazoa</taxon>
        <taxon>Spiralia</taxon>
        <taxon>Gnathifera</taxon>
        <taxon>Rotifera</taxon>
        <taxon>Eurotatoria</taxon>
        <taxon>Bdelloidea</taxon>
        <taxon>Adinetida</taxon>
        <taxon>Adinetidae</taxon>
        <taxon>Adineta</taxon>
    </lineage>
</organism>
<evidence type="ECO:0000256" key="2">
    <source>
        <dbReference type="SAM" id="SignalP"/>
    </source>
</evidence>
<feature type="signal peptide" evidence="2">
    <location>
        <begin position="1"/>
        <end position="15"/>
    </location>
</feature>
<accession>A0A814EX26</accession>
<dbReference type="CDD" id="cd02947">
    <property type="entry name" value="TRX_family"/>
    <property type="match status" value="1"/>
</dbReference>
<name>A0A814EX26_ADIRI</name>
<dbReference type="OrthoDB" id="72053at2759"/>
<dbReference type="PANTHER" id="PTHR19991">
    <property type="entry name" value="L 2 01289"/>
    <property type="match status" value="1"/>
</dbReference>
<dbReference type="Gene3D" id="3.40.30.10">
    <property type="entry name" value="Glutaredoxin"/>
    <property type="match status" value="2"/>
</dbReference>
<sequence>MQIFVFFLLISVSYSYLHLDFKRIDTEQQLDDFTRSSPLNVVVFVDKQQCNDDNADKCRNEHQQLKQIRDLCTGDNIQFTLSMNSQLAEKQFNIHVSSPKLCFFRNGFPIIYSGSLSEVDSIQEWLGEARQRLTHTLDDNTFEHDTQATSGSTTGDWFILFKKSNESNSLIPIWEGASIHFRNRAIFAYVNLDTNPNIQKRFHLFVTPTFILFKRGKMYRYEGTSWQQSAFVNFVERDYQQVKAETIPPESNSFSFSLGDAAKVIPMYFIVIPMICLVIVLLVLVFISGFNKKKKTTSERTPFQVKID</sequence>
<evidence type="ECO:0000256" key="1">
    <source>
        <dbReference type="SAM" id="Phobius"/>
    </source>
</evidence>
<dbReference type="PANTHER" id="PTHR19991:SF2">
    <property type="entry name" value="GH08893P"/>
    <property type="match status" value="1"/>
</dbReference>
<keyword evidence="1" id="KW-0812">Transmembrane</keyword>
<protein>
    <recommendedName>
        <fullName evidence="5">Thioredoxin domain-containing protein</fullName>
    </recommendedName>
</protein>
<dbReference type="Proteomes" id="UP000663852">
    <property type="component" value="Unassembled WGS sequence"/>
</dbReference>
<feature type="transmembrane region" description="Helical" evidence="1">
    <location>
        <begin position="267"/>
        <end position="290"/>
    </location>
</feature>
<evidence type="ECO:0000313" key="4">
    <source>
        <dbReference type="Proteomes" id="UP000663852"/>
    </source>
</evidence>
<evidence type="ECO:0008006" key="5">
    <source>
        <dbReference type="Google" id="ProtNLM"/>
    </source>
</evidence>
<gene>
    <name evidence="3" type="ORF">EDS130_LOCUS13504</name>
</gene>
<dbReference type="EMBL" id="CAJNOJ010000053">
    <property type="protein sequence ID" value="CAF0973730.1"/>
    <property type="molecule type" value="Genomic_DNA"/>
</dbReference>